<dbReference type="PANTHER" id="PTHR44688">
    <property type="entry name" value="DNA-BINDING TRANSCRIPTIONAL ACTIVATOR DEVR_DOSR"/>
    <property type="match status" value="1"/>
</dbReference>
<dbReference type="InterPro" id="IPR036388">
    <property type="entry name" value="WH-like_DNA-bd_sf"/>
</dbReference>
<keyword evidence="2" id="KW-0238">DNA-binding</keyword>
<evidence type="ECO:0000256" key="3">
    <source>
        <dbReference type="ARBA" id="ARBA00023163"/>
    </source>
</evidence>
<dbReference type="InterPro" id="IPR000792">
    <property type="entry name" value="Tscrpt_reg_LuxR_C"/>
</dbReference>
<name>A0A5C5UYP1_9BACT</name>
<dbReference type="InterPro" id="IPR016032">
    <property type="entry name" value="Sig_transdc_resp-reg_C-effctor"/>
</dbReference>
<dbReference type="SMART" id="SM00421">
    <property type="entry name" value="HTH_LUXR"/>
    <property type="match status" value="1"/>
</dbReference>
<dbReference type="OrthoDB" id="244316at2"/>
<feature type="domain" description="HTH luxR-type" evidence="4">
    <location>
        <begin position="1"/>
        <end position="62"/>
    </location>
</feature>
<evidence type="ECO:0000256" key="1">
    <source>
        <dbReference type="ARBA" id="ARBA00023015"/>
    </source>
</evidence>
<keyword evidence="6" id="KW-1185">Reference proteome</keyword>
<organism evidence="5 6">
    <name type="scientific">Posidoniimonas corsicana</name>
    <dbReference type="NCBI Taxonomy" id="1938618"/>
    <lineage>
        <taxon>Bacteria</taxon>
        <taxon>Pseudomonadati</taxon>
        <taxon>Planctomycetota</taxon>
        <taxon>Planctomycetia</taxon>
        <taxon>Pirellulales</taxon>
        <taxon>Lacipirellulaceae</taxon>
        <taxon>Posidoniimonas</taxon>
    </lineage>
</organism>
<dbReference type="GO" id="GO:0003677">
    <property type="term" value="F:DNA binding"/>
    <property type="evidence" value="ECO:0007669"/>
    <property type="project" value="UniProtKB-KW"/>
</dbReference>
<proteinExistence type="predicted"/>
<reference evidence="5 6" key="1">
    <citation type="submission" date="2019-02" db="EMBL/GenBank/DDBJ databases">
        <title>Deep-cultivation of Planctomycetes and their phenomic and genomic characterization uncovers novel biology.</title>
        <authorList>
            <person name="Wiegand S."/>
            <person name="Jogler M."/>
            <person name="Boedeker C."/>
            <person name="Pinto D."/>
            <person name="Vollmers J."/>
            <person name="Rivas-Marin E."/>
            <person name="Kohn T."/>
            <person name="Peeters S.H."/>
            <person name="Heuer A."/>
            <person name="Rast P."/>
            <person name="Oberbeckmann S."/>
            <person name="Bunk B."/>
            <person name="Jeske O."/>
            <person name="Meyerdierks A."/>
            <person name="Storesund J.E."/>
            <person name="Kallscheuer N."/>
            <person name="Luecker S."/>
            <person name="Lage O.M."/>
            <person name="Pohl T."/>
            <person name="Merkel B.J."/>
            <person name="Hornburger P."/>
            <person name="Mueller R.-W."/>
            <person name="Bruemmer F."/>
            <person name="Labrenz M."/>
            <person name="Spormann A.M."/>
            <person name="Op Den Camp H."/>
            <person name="Overmann J."/>
            <person name="Amann R."/>
            <person name="Jetten M.S.M."/>
            <person name="Mascher T."/>
            <person name="Medema M.H."/>
            <person name="Devos D.P."/>
            <person name="Kaster A.-K."/>
            <person name="Ovreas L."/>
            <person name="Rohde M."/>
            <person name="Galperin M.Y."/>
            <person name="Jogler C."/>
        </authorList>
    </citation>
    <scope>NUCLEOTIDE SEQUENCE [LARGE SCALE GENOMIC DNA]</scope>
    <source>
        <strain evidence="5 6">KOR34</strain>
    </source>
</reference>
<dbReference type="PROSITE" id="PS50043">
    <property type="entry name" value="HTH_LUXR_2"/>
    <property type="match status" value="1"/>
</dbReference>
<evidence type="ECO:0000313" key="6">
    <source>
        <dbReference type="Proteomes" id="UP000316714"/>
    </source>
</evidence>
<accession>A0A5C5UYP1</accession>
<dbReference type="EMBL" id="SIHJ01000004">
    <property type="protein sequence ID" value="TWT30969.1"/>
    <property type="molecule type" value="Genomic_DNA"/>
</dbReference>
<evidence type="ECO:0000259" key="4">
    <source>
        <dbReference type="PROSITE" id="PS50043"/>
    </source>
</evidence>
<dbReference type="AlphaFoldDB" id="A0A5C5UYP1"/>
<dbReference type="Proteomes" id="UP000316714">
    <property type="component" value="Unassembled WGS sequence"/>
</dbReference>
<dbReference type="CDD" id="cd06170">
    <property type="entry name" value="LuxR_C_like"/>
    <property type="match status" value="1"/>
</dbReference>
<dbReference type="GO" id="GO:0006355">
    <property type="term" value="P:regulation of DNA-templated transcription"/>
    <property type="evidence" value="ECO:0007669"/>
    <property type="project" value="InterPro"/>
</dbReference>
<evidence type="ECO:0000256" key="2">
    <source>
        <dbReference type="ARBA" id="ARBA00023125"/>
    </source>
</evidence>
<dbReference type="PANTHER" id="PTHR44688:SF16">
    <property type="entry name" value="DNA-BINDING TRANSCRIPTIONAL ACTIVATOR DEVR_DOSR"/>
    <property type="match status" value="1"/>
</dbReference>
<dbReference type="Pfam" id="PF00196">
    <property type="entry name" value="GerE"/>
    <property type="match status" value="1"/>
</dbReference>
<comment type="caution">
    <text evidence="5">The sequence shown here is derived from an EMBL/GenBank/DDBJ whole genome shotgun (WGS) entry which is preliminary data.</text>
</comment>
<evidence type="ECO:0000313" key="5">
    <source>
        <dbReference type="EMBL" id="TWT30969.1"/>
    </source>
</evidence>
<dbReference type="PRINTS" id="PR00038">
    <property type="entry name" value="HTHLUXR"/>
</dbReference>
<dbReference type="SUPFAM" id="SSF46894">
    <property type="entry name" value="C-terminal effector domain of the bipartite response regulators"/>
    <property type="match status" value="1"/>
</dbReference>
<gene>
    <name evidence="5" type="primary">ttrR_2</name>
    <name evidence="5" type="ORF">KOR34_43420</name>
</gene>
<dbReference type="Gene3D" id="1.10.10.10">
    <property type="entry name" value="Winged helix-like DNA-binding domain superfamily/Winged helix DNA-binding domain"/>
    <property type="match status" value="1"/>
</dbReference>
<protein>
    <submittedName>
        <fullName evidence="5">Tetrathionate response regulatory protein TtrR</fullName>
    </submittedName>
</protein>
<keyword evidence="1" id="KW-0805">Transcription regulation</keyword>
<keyword evidence="3" id="KW-0804">Transcription</keyword>
<sequence>MVELTEREHQLLRLLVEGASNRVAANEMGIALRTMELHRQKVMQKLGAKSAAQLGYLYAMVEKGEPCATV</sequence>
<dbReference type="RefSeq" id="WP_146568092.1">
    <property type="nucleotide sequence ID" value="NZ_SIHJ01000004.1"/>
</dbReference>